<dbReference type="InterPro" id="IPR005297">
    <property type="entry name" value="Lipoprotein_repeat"/>
</dbReference>
<dbReference type="PROSITE" id="PS51257">
    <property type="entry name" value="PROKAR_LIPOPROTEIN"/>
    <property type="match status" value="1"/>
</dbReference>
<sequence>MHRKPRSTIPLAAAGIALLAASTGCDVANQYSSTAGQNGMQDMAAADNTPALNAVRAFDLGRIVVDGGGFTVYRYDKDSTNPPSSTCTGLCAQQWKPVPASATQHLGGLDQNSVGTLTRDDGTDQATLDGWPLYRYAKDAMPGETAGQGIGGVWFPITPQGGKVQTAADPGQSDAFGL</sequence>
<reference evidence="2 3" key="1">
    <citation type="submission" date="2019-07" db="EMBL/GenBank/DDBJ databases">
        <title>New species of Amycolatopsis and Streptomyces.</title>
        <authorList>
            <person name="Duangmal K."/>
            <person name="Teo W.F.A."/>
            <person name="Lipun K."/>
        </authorList>
    </citation>
    <scope>NUCLEOTIDE SEQUENCE [LARGE SCALE GENOMIC DNA]</scope>
    <source>
        <strain evidence="2 3">JCM 30562</strain>
    </source>
</reference>
<dbReference type="PANTHER" id="PTHR39335:SF1">
    <property type="entry name" value="BLL4220 PROTEIN"/>
    <property type="match status" value="1"/>
</dbReference>
<dbReference type="EMBL" id="VJZA01000084">
    <property type="protein sequence ID" value="TVT17208.1"/>
    <property type="molecule type" value="Genomic_DNA"/>
</dbReference>
<feature type="signal peptide" evidence="1">
    <location>
        <begin position="1"/>
        <end position="28"/>
    </location>
</feature>
<evidence type="ECO:0008006" key="4">
    <source>
        <dbReference type="Google" id="ProtNLM"/>
    </source>
</evidence>
<comment type="caution">
    <text evidence="2">The sequence shown here is derived from an EMBL/GenBank/DDBJ whole genome shotgun (WGS) entry which is preliminary data.</text>
</comment>
<dbReference type="PANTHER" id="PTHR39335">
    <property type="entry name" value="BLL4220 PROTEIN"/>
    <property type="match status" value="1"/>
</dbReference>
<dbReference type="OrthoDB" id="597632at2"/>
<dbReference type="AlphaFoldDB" id="A0A557ZYW5"/>
<dbReference type="RefSeq" id="WP_144643704.1">
    <property type="nucleotide sequence ID" value="NZ_BNAX01000006.1"/>
</dbReference>
<evidence type="ECO:0000313" key="2">
    <source>
        <dbReference type="EMBL" id="TVT17208.1"/>
    </source>
</evidence>
<name>A0A557ZYW5_9PSEU</name>
<evidence type="ECO:0000313" key="3">
    <source>
        <dbReference type="Proteomes" id="UP000318578"/>
    </source>
</evidence>
<gene>
    <name evidence="2" type="ORF">FNH06_32320</name>
</gene>
<dbReference type="GO" id="GO:0043448">
    <property type="term" value="P:alkane catabolic process"/>
    <property type="evidence" value="ECO:0007669"/>
    <property type="project" value="TreeGrafter"/>
</dbReference>
<accession>A0A557ZYW5</accession>
<dbReference type="Proteomes" id="UP000318578">
    <property type="component" value="Unassembled WGS sequence"/>
</dbReference>
<keyword evidence="1" id="KW-0732">Signal</keyword>
<feature type="chain" id="PRO_5038347738" description="Lipoprotein" evidence="1">
    <location>
        <begin position="29"/>
        <end position="178"/>
    </location>
</feature>
<evidence type="ECO:0000256" key="1">
    <source>
        <dbReference type="SAM" id="SignalP"/>
    </source>
</evidence>
<protein>
    <recommendedName>
        <fullName evidence="4">Lipoprotein</fullName>
    </recommendedName>
</protein>
<keyword evidence="3" id="KW-1185">Reference proteome</keyword>
<organism evidence="2 3">
    <name type="scientific">Amycolatopsis acidiphila</name>
    <dbReference type="NCBI Taxonomy" id="715473"/>
    <lineage>
        <taxon>Bacteria</taxon>
        <taxon>Bacillati</taxon>
        <taxon>Actinomycetota</taxon>
        <taxon>Actinomycetes</taxon>
        <taxon>Pseudonocardiales</taxon>
        <taxon>Pseudonocardiaceae</taxon>
        <taxon>Amycolatopsis</taxon>
    </lineage>
</organism>
<proteinExistence type="predicted"/>
<dbReference type="Pfam" id="PF03640">
    <property type="entry name" value="Lipoprotein_15"/>
    <property type="match status" value="2"/>
</dbReference>